<keyword evidence="4 7" id="KW-0812">Transmembrane</keyword>
<sequence length="459" mass="47235">MGRRSVRRAGPRQVPCGDATRWWAPLDFLVVISNRSASRLRGLVADTRPLAEPHFRRLWLANIVTVVGAQLTIVAVPAQIYADTGSSAYVGLTGLFGLVPLVVFGLYGGALADVFDRRSILRVTTLGLIVTSGLFAAQAFAGSTNVWLLLSLFAVQQAFFAVNQPTRSAVLPRLLPAEQLPAANSLQMTVFQAGAIAGPLVAGVLIPFTGYAWLYTVDTVTLGATLWAVVRLPPLPVDDGGAAKAPGLGAVVDGFAYLRTQPVLLMSFVVDIIAMVFGMPRALFPEIAHVDFGGPEAGGLAFALLFAAIPAGAVVGGVLSGWVSRVERQGLAVVVCIVVWGVAMVGFGVAVLLADLARTPMLLAAVALLAVGGAADMASAAFRSSILQSAATDAMRGRLQGVFIVVVAGGPRVADVAHGASAAVVGAGAAAAGGGVLVVIGVVVAALVVPSFVRYRVTR</sequence>
<proteinExistence type="predicted"/>
<dbReference type="GO" id="GO:0005886">
    <property type="term" value="C:plasma membrane"/>
    <property type="evidence" value="ECO:0007669"/>
    <property type="project" value="UniProtKB-SubCell"/>
</dbReference>
<dbReference type="PANTHER" id="PTHR23513">
    <property type="entry name" value="INTEGRAL MEMBRANE EFFLUX PROTEIN-RELATED"/>
    <property type="match status" value="1"/>
</dbReference>
<dbReference type="AlphaFoldDB" id="A0A930V0L9"/>
<keyword evidence="5 7" id="KW-1133">Transmembrane helix</keyword>
<feature type="transmembrane region" description="Helical" evidence="7">
    <location>
        <begin position="402"/>
        <end position="425"/>
    </location>
</feature>
<gene>
    <name evidence="9" type="ORF">ISG29_05105</name>
</gene>
<keyword evidence="3" id="KW-1003">Cell membrane</keyword>
<dbReference type="SUPFAM" id="SSF103473">
    <property type="entry name" value="MFS general substrate transporter"/>
    <property type="match status" value="1"/>
</dbReference>
<dbReference type="GO" id="GO:0022857">
    <property type="term" value="F:transmembrane transporter activity"/>
    <property type="evidence" value="ECO:0007669"/>
    <property type="project" value="InterPro"/>
</dbReference>
<comment type="caution">
    <text evidence="9">The sequence shown here is derived from an EMBL/GenBank/DDBJ whole genome shotgun (WGS) entry which is preliminary data.</text>
</comment>
<feature type="transmembrane region" description="Helical" evidence="7">
    <location>
        <begin position="360"/>
        <end position="382"/>
    </location>
</feature>
<feature type="transmembrane region" description="Helical" evidence="7">
    <location>
        <begin position="331"/>
        <end position="354"/>
    </location>
</feature>
<evidence type="ECO:0000256" key="2">
    <source>
        <dbReference type="ARBA" id="ARBA00022448"/>
    </source>
</evidence>
<feature type="transmembrane region" description="Helical" evidence="7">
    <location>
        <begin position="431"/>
        <end position="453"/>
    </location>
</feature>
<dbReference type="InterPro" id="IPR010290">
    <property type="entry name" value="TM_effector"/>
</dbReference>
<feature type="transmembrane region" description="Helical" evidence="7">
    <location>
        <begin position="184"/>
        <end position="206"/>
    </location>
</feature>
<protein>
    <submittedName>
        <fullName evidence="9">MFS transporter</fullName>
    </submittedName>
</protein>
<dbReference type="Pfam" id="PF05977">
    <property type="entry name" value="MFS_3"/>
    <property type="match status" value="1"/>
</dbReference>
<keyword evidence="2" id="KW-0813">Transport</keyword>
<feature type="domain" description="Major facilitator superfamily (MFS) profile" evidence="8">
    <location>
        <begin position="242"/>
        <end position="459"/>
    </location>
</feature>
<evidence type="ECO:0000256" key="6">
    <source>
        <dbReference type="ARBA" id="ARBA00023136"/>
    </source>
</evidence>
<evidence type="ECO:0000313" key="9">
    <source>
        <dbReference type="EMBL" id="MBF4161059.1"/>
    </source>
</evidence>
<reference evidence="9" key="1">
    <citation type="submission" date="2020-11" db="EMBL/GenBank/DDBJ databases">
        <title>Nocardioides sp. CBS4Y-1, whole genome shotgun sequence.</title>
        <authorList>
            <person name="Tuo L."/>
        </authorList>
    </citation>
    <scope>NUCLEOTIDE SEQUENCE</scope>
    <source>
        <strain evidence="9">CBS4Y-1</strain>
    </source>
</reference>
<dbReference type="Gene3D" id="1.20.1250.20">
    <property type="entry name" value="MFS general substrate transporter like domains"/>
    <property type="match status" value="1"/>
</dbReference>
<dbReference type="EMBL" id="JADIVZ010000002">
    <property type="protein sequence ID" value="MBF4161059.1"/>
    <property type="molecule type" value="Genomic_DNA"/>
</dbReference>
<accession>A0A930V0L9</accession>
<dbReference type="PROSITE" id="PS50850">
    <property type="entry name" value="MFS"/>
    <property type="match status" value="1"/>
</dbReference>
<comment type="subcellular location">
    <subcellularLocation>
        <location evidence="1">Cell inner membrane</location>
        <topology evidence="1">Multi-pass membrane protein</topology>
    </subcellularLocation>
</comment>
<evidence type="ECO:0000259" key="8">
    <source>
        <dbReference type="PROSITE" id="PS50850"/>
    </source>
</evidence>
<dbReference type="PANTHER" id="PTHR23513:SF9">
    <property type="entry name" value="ENTEROBACTIN EXPORTER ENTS"/>
    <property type="match status" value="1"/>
</dbReference>
<feature type="transmembrane region" description="Helical" evidence="7">
    <location>
        <begin position="88"/>
        <end position="108"/>
    </location>
</feature>
<keyword evidence="6 7" id="KW-0472">Membrane</keyword>
<evidence type="ECO:0000256" key="7">
    <source>
        <dbReference type="SAM" id="Phobius"/>
    </source>
</evidence>
<evidence type="ECO:0000256" key="4">
    <source>
        <dbReference type="ARBA" id="ARBA00022692"/>
    </source>
</evidence>
<evidence type="ECO:0000256" key="3">
    <source>
        <dbReference type="ARBA" id="ARBA00022475"/>
    </source>
</evidence>
<name>A0A930V0L9_9ACTN</name>
<evidence type="ECO:0000313" key="10">
    <source>
        <dbReference type="Proteomes" id="UP000656804"/>
    </source>
</evidence>
<feature type="transmembrane region" description="Helical" evidence="7">
    <location>
        <begin position="263"/>
        <end position="280"/>
    </location>
</feature>
<keyword evidence="10" id="KW-1185">Reference proteome</keyword>
<organism evidence="9 10">
    <name type="scientific">Nocardioides acrostichi</name>
    <dbReference type="NCBI Taxonomy" id="2784339"/>
    <lineage>
        <taxon>Bacteria</taxon>
        <taxon>Bacillati</taxon>
        <taxon>Actinomycetota</taxon>
        <taxon>Actinomycetes</taxon>
        <taxon>Propionibacteriales</taxon>
        <taxon>Nocardioidaceae</taxon>
        <taxon>Nocardioides</taxon>
    </lineage>
</organism>
<dbReference type="InterPro" id="IPR020846">
    <property type="entry name" value="MFS_dom"/>
</dbReference>
<dbReference type="CDD" id="cd06173">
    <property type="entry name" value="MFS_MefA_like"/>
    <property type="match status" value="1"/>
</dbReference>
<evidence type="ECO:0000256" key="5">
    <source>
        <dbReference type="ARBA" id="ARBA00022989"/>
    </source>
</evidence>
<dbReference type="InterPro" id="IPR036259">
    <property type="entry name" value="MFS_trans_sf"/>
</dbReference>
<feature type="transmembrane region" description="Helical" evidence="7">
    <location>
        <begin position="58"/>
        <end position="82"/>
    </location>
</feature>
<feature type="transmembrane region" description="Helical" evidence="7">
    <location>
        <begin position="300"/>
        <end position="319"/>
    </location>
</feature>
<feature type="transmembrane region" description="Helical" evidence="7">
    <location>
        <begin position="120"/>
        <end position="140"/>
    </location>
</feature>
<evidence type="ECO:0000256" key="1">
    <source>
        <dbReference type="ARBA" id="ARBA00004429"/>
    </source>
</evidence>
<dbReference type="Proteomes" id="UP000656804">
    <property type="component" value="Unassembled WGS sequence"/>
</dbReference>